<gene>
    <name evidence="2" type="ORF">AAF712_010271</name>
</gene>
<keyword evidence="3" id="KW-1185">Reference proteome</keyword>
<evidence type="ECO:0000256" key="1">
    <source>
        <dbReference type="SAM" id="MobiDB-lite"/>
    </source>
</evidence>
<accession>A0ABR2ZP80</accession>
<protein>
    <submittedName>
        <fullName evidence="2">Uncharacterized protein</fullName>
    </submittedName>
</protein>
<reference evidence="2 3" key="1">
    <citation type="submission" date="2024-05" db="EMBL/GenBank/DDBJ databases">
        <title>A draft genome resource for the thread blight pathogen Marasmius tenuissimus strain MS-2.</title>
        <authorList>
            <person name="Yulfo-Soto G.E."/>
            <person name="Baruah I.K."/>
            <person name="Amoako-Attah I."/>
            <person name="Bukari Y."/>
            <person name="Meinhardt L.W."/>
            <person name="Bailey B.A."/>
            <person name="Cohen S.P."/>
        </authorList>
    </citation>
    <scope>NUCLEOTIDE SEQUENCE [LARGE SCALE GENOMIC DNA]</scope>
    <source>
        <strain evidence="2 3">MS-2</strain>
    </source>
</reference>
<dbReference type="EMBL" id="JBBXMP010000095">
    <property type="protein sequence ID" value="KAL0062819.1"/>
    <property type="molecule type" value="Genomic_DNA"/>
</dbReference>
<evidence type="ECO:0000313" key="2">
    <source>
        <dbReference type="EMBL" id="KAL0062819.1"/>
    </source>
</evidence>
<proteinExistence type="predicted"/>
<feature type="compositionally biased region" description="Polar residues" evidence="1">
    <location>
        <begin position="77"/>
        <end position="95"/>
    </location>
</feature>
<comment type="caution">
    <text evidence="2">The sequence shown here is derived from an EMBL/GenBank/DDBJ whole genome shotgun (WGS) entry which is preliminary data.</text>
</comment>
<feature type="region of interest" description="Disordered" evidence="1">
    <location>
        <begin position="75"/>
        <end position="95"/>
    </location>
</feature>
<evidence type="ECO:0000313" key="3">
    <source>
        <dbReference type="Proteomes" id="UP001437256"/>
    </source>
</evidence>
<organism evidence="2 3">
    <name type="scientific">Marasmius tenuissimus</name>
    <dbReference type="NCBI Taxonomy" id="585030"/>
    <lineage>
        <taxon>Eukaryota</taxon>
        <taxon>Fungi</taxon>
        <taxon>Dikarya</taxon>
        <taxon>Basidiomycota</taxon>
        <taxon>Agaricomycotina</taxon>
        <taxon>Agaricomycetes</taxon>
        <taxon>Agaricomycetidae</taxon>
        <taxon>Agaricales</taxon>
        <taxon>Marasmiineae</taxon>
        <taxon>Marasmiaceae</taxon>
        <taxon>Marasmius</taxon>
    </lineage>
</organism>
<name>A0ABR2ZP80_9AGAR</name>
<dbReference type="Proteomes" id="UP001437256">
    <property type="component" value="Unassembled WGS sequence"/>
</dbReference>
<sequence>MAESEPSTISLTLCGGGDPLDGCGGQFPNKVIPGLCPKYEAIKSKPEAAAAYNELPQCAGCGVVGRNLVPLFLPGPATQNPQPGHQTASGLPSASESANTLALSMGQTFSSQMLAAKRAKAGITLVGSALPTDTSTVPGEMVAFRTSKLGLRSSRRLITVSCWLGAGTKLLDFPSETRTFNAEDTMYDVKTRFLDIFNIRWQESAPGKLQGEEVYLTWPGHHSIDGEVIHGSLREVYDFYINIPGFDLKNLASLQDYTRKNFKFNSKSASVGQFLNLWLMVSARKASAPLLTD</sequence>